<dbReference type="PANTHER" id="PTHR46481:SF9">
    <property type="entry name" value="ZINC FINGER BED DOMAIN-CONTAINING PROTEIN 1-LIKE"/>
    <property type="match status" value="1"/>
</dbReference>
<keyword evidence="3" id="KW-0862">Zinc</keyword>
<feature type="domain" description="BED-type" evidence="7">
    <location>
        <begin position="32"/>
        <end position="87"/>
    </location>
</feature>
<dbReference type="InterPro" id="IPR052035">
    <property type="entry name" value="ZnF_BED_domain_contain"/>
</dbReference>
<dbReference type="InterPro" id="IPR012337">
    <property type="entry name" value="RNaseH-like_sf"/>
</dbReference>
<evidence type="ECO:0000259" key="7">
    <source>
        <dbReference type="PROSITE" id="PS50808"/>
    </source>
</evidence>
<evidence type="ECO:0000313" key="9">
    <source>
        <dbReference type="RefSeq" id="XP_013884939.1"/>
    </source>
</evidence>
<reference evidence="9" key="1">
    <citation type="submission" date="2025-08" db="UniProtKB">
        <authorList>
            <consortium name="RefSeq"/>
        </authorList>
    </citation>
    <scope>IDENTIFICATION</scope>
</reference>
<dbReference type="InterPro" id="IPR036236">
    <property type="entry name" value="Znf_C2H2_sf"/>
</dbReference>
<dbReference type="PANTHER" id="PTHR46481">
    <property type="entry name" value="ZINC FINGER BED DOMAIN-CONTAINING PROTEIN 4"/>
    <property type="match status" value="1"/>
</dbReference>
<evidence type="ECO:0000256" key="2">
    <source>
        <dbReference type="ARBA" id="ARBA00022771"/>
    </source>
</evidence>
<proteinExistence type="predicted"/>
<dbReference type="Pfam" id="PF02892">
    <property type="entry name" value="zf-BED"/>
    <property type="match status" value="1"/>
</dbReference>
<evidence type="ECO:0000256" key="3">
    <source>
        <dbReference type="ARBA" id="ARBA00022833"/>
    </source>
</evidence>
<dbReference type="SUPFAM" id="SSF53098">
    <property type="entry name" value="Ribonuclease H-like"/>
    <property type="match status" value="1"/>
</dbReference>
<dbReference type="GO" id="GO:0008270">
    <property type="term" value="F:zinc ion binding"/>
    <property type="evidence" value="ECO:0007669"/>
    <property type="project" value="UniProtKB-KW"/>
</dbReference>
<keyword evidence="8" id="KW-1185">Reference proteome</keyword>
<dbReference type="RefSeq" id="XP_013884939.1">
    <property type="nucleotide sequence ID" value="XM_014029485.1"/>
</dbReference>
<dbReference type="InterPro" id="IPR003656">
    <property type="entry name" value="Znf_BED"/>
</dbReference>
<dbReference type="Proteomes" id="UP000192220">
    <property type="component" value="Unplaced"/>
</dbReference>
<dbReference type="SUPFAM" id="SSF57667">
    <property type="entry name" value="beta-beta-alpha zinc fingers"/>
    <property type="match status" value="1"/>
</dbReference>
<dbReference type="KEGG" id="alim:106533246"/>
<protein>
    <submittedName>
        <fullName evidence="9">Zinc finger BED domain-containing protein 1</fullName>
    </submittedName>
</protein>
<evidence type="ECO:0000256" key="4">
    <source>
        <dbReference type="ARBA" id="ARBA00023015"/>
    </source>
</evidence>
<keyword evidence="5" id="KW-0804">Transcription</keyword>
<dbReference type="STRING" id="52670.A0A2I4CY83"/>
<evidence type="ECO:0000256" key="5">
    <source>
        <dbReference type="ARBA" id="ARBA00023163"/>
    </source>
</evidence>
<dbReference type="SUPFAM" id="SSF140996">
    <property type="entry name" value="Hermes dimerisation domain"/>
    <property type="match status" value="1"/>
</dbReference>
<dbReference type="PROSITE" id="PS50808">
    <property type="entry name" value="ZF_BED"/>
    <property type="match status" value="1"/>
</dbReference>
<keyword evidence="4" id="KW-0805">Transcription regulation</keyword>
<evidence type="ECO:0000256" key="6">
    <source>
        <dbReference type="PROSITE-ProRule" id="PRU00027"/>
    </source>
</evidence>
<dbReference type="GO" id="GO:0003677">
    <property type="term" value="F:DNA binding"/>
    <property type="evidence" value="ECO:0007669"/>
    <property type="project" value="InterPro"/>
</dbReference>
<gene>
    <name evidence="9" type="primary">LOC106533246</name>
</gene>
<dbReference type="GeneID" id="106533246"/>
<keyword evidence="2 6" id="KW-0863">Zinc-finger</keyword>
<dbReference type="AlphaFoldDB" id="A0A2I4CY83"/>
<keyword evidence="1" id="KW-0479">Metal-binding</keyword>
<dbReference type="SMART" id="SM00614">
    <property type="entry name" value="ZnF_BED"/>
    <property type="match status" value="1"/>
</dbReference>
<sequence>METQEHEVASPPASEAETATQAAQEGLLPKRGGTSVIWLHFGFKKSDTEQKTVICKLCQKAVLSPNANTTNLFYHLKKNHEKEPIRIQEVRGKASCETSRKSFKSQSKITESLTRGTPYEKTSQRHKQITVAISHYIWKGMTPVYVVEKDSFRDLVKVLDPRYFMPSRKHFSQVELPRLYDACRTKVEKEVRSVVHYALTTDLWTSRVTQPYMSVTIHFISEDWTLCARCLQTAYFPEDHTGAMSAQGMLHMQYVCVRPKDRYIYIYKMNESYIHMAILCVSEELLCSVGLAGLVLSFLTYCSETPNQKNIYLFRSERYT</sequence>
<name>A0A2I4CY83_AUSLI</name>
<dbReference type="OrthoDB" id="10262250at2759"/>
<evidence type="ECO:0000313" key="8">
    <source>
        <dbReference type="Proteomes" id="UP000192220"/>
    </source>
</evidence>
<accession>A0A2I4CY83</accession>
<organism evidence="8 9">
    <name type="scientific">Austrofundulus limnaeus</name>
    <name type="common">Annual killifish</name>
    <dbReference type="NCBI Taxonomy" id="52670"/>
    <lineage>
        <taxon>Eukaryota</taxon>
        <taxon>Metazoa</taxon>
        <taxon>Chordata</taxon>
        <taxon>Craniata</taxon>
        <taxon>Vertebrata</taxon>
        <taxon>Euteleostomi</taxon>
        <taxon>Actinopterygii</taxon>
        <taxon>Neopterygii</taxon>
        <taxon>Teleostei</taxon>
        <taxon>Neoteleostei</taxon>
        <taxon>Acanthomorphata</taxon>
        <taxon>Ovalentaria</taxon>
        <taxon>Atherinomorphae</taxon>
        <taxon>Cyprinodontiformes</taxon>
        <taxon>Rivulidae</taxon>
        <taxon>Austrofundulus</taxon>
    </lineage>
</organism>
<dbReference type="InParanoid" id="A0A2I4CY83"/>
<evidence type="ECO:0000256" key="1">
    <source>
        <dbReference type="ARBA" id="ARBA00022723"/>
    </source>
</evidence>